<evidence type="ECO:0000313" key="2">
    <source>
        <dbReference type="Proteomes" id="UP000183144"/>
    </source>
</evidence>
<reference evidence="1 2" key="1">
    <citation type="journal article" date="2016" name="Environ. Microbiol.">
        <title>Genomic resolution of a cold subsurface aquifer community provides metabolic insights for novel microbes adapted to high CO concentrations.</title>
        <authorList>
            <person name="Probst A.J."/>
            <person name="Castelle C.J."/>
            <person name="Singh A."/>
            <person name="Brown C.T."/>
            <person name="Anantharaman K."/>
            <person name="Sharon I."/>
            <person name="Hug L.A."/>
            <person name="Burstein D."/>
            <person name="Emerson J.B."/>
            <person name="Thomas B.C."/>
            <person name="Banfield J.F."/>
        </authorList>
    </citation>
    <scope>NUCLEOTIDE SEQUENCE [LARGE SCALE GENOMIC DNA]</scope>
    <source>
        <strain evidence="1">CG1_02_47_37</strain>
    </source>
</reference>
<dbReference type="InterPro" id="IPR007337">
    <property type="entry name" value="RelB/DinJ"/>
</dbReference>
<evidence type="ECO:0008006" key="3">
    <source>
        <dbReference type="Google" id="ProtNLM"/>
    </source>
</evidence>
<accession>A0A1J4RP52</accession>
<dbReference type="InterPro" id="IPR013321">
    <property type="entry name" value="Arc_rbn_hlx_hlx"/>
</dbReference>
<protein>
    <recommendedName>
        <fullName evidence="3">RelB/DinJ family addiction module antitoxin</fullName>
    </recommendedName>
</protein>
<dbReference type="AlphaFoldDB" id="A0A1J4RP52"/>
<evidence type="ECO:0000313" key="1">
    <source>
        <dbReference type="EMBL" id="OIN88832.1"/>
    </source>
</evidence>
<dbReference type="Pfam" id="PF04221">
    <property type="entry name" value="RelB"/>
    <property type="match status" value="1"/>
</dbReference>
<dbReference type="STRING" id="1805034.AUJ59_03185"/>
<organism evidence="1 2">
    <name type="scientific">Candidatus Beckwithbacteria bacterium CG1_02_47_37</name>
    <dbReference type="NCBI Taxonomy" id="1805034"/>
    <lineage>
        <taxon>Bacteria</taxon>
        <taxon>Candidatus Beckwithiibacteriota</taxon>
    </lineage>
</organism>
<dbReference type="EMBL" id="MNUI01000053">
    <property type="protein sequence ID" value="OIN88832.1"/>
    <property type="molecule type" value="Genomic_DNA"/>
</dbReference>
<gene>
    <name evidence="1" type="ORF">AUJ59_03185</name>
</gene>
<comment type="caution">
    <text evidence="1">The sequence shown here is derived from an EMBL/GenBank/DDBJ whole genome shotgun (WGS) entry which is preliminary data.</text>
</comment>
<dbReference type="Proteomes" id="UP000183144">
    <property type="component" value="Unassembled WGS sequence"/>
</dbReference>
<dbReference type="NCBIfam" id="TIGR02384">
    <property type="entry name" value="RelB_DinJ"/>
    <property type="match status" value="1"/>
</dbReference>
<sequence length="95" mass="10853">MTYLQVRLEPAIKTEAEMVLDQLGLSMTQAVKLFFKQVIMRKAIPFSVIIPEKKRAYVTAAEEAMIEESLQQIGQGKAVEIDMNDEREVKKYFGV</sequence>
<dbReference type="Gene3D" id="1.10.1220.10">
    <property type="entry name" value="Met repressor-like"/>
    <property type="match status" value="1"/>
</dbReference>
<name>A0A1J4RP52_9BACT</name>
<dbReference type="GO" id="GO:0006355">
    <property type="term" value="P:regulation of DNA-templated transcription"/>
    <property type="evidence" value="ECO:0007669"/>
    <property type="project" value="InterPro"/>
</dbReference>
<proteinExistence type="predicted"/>